<gene>
    <name evidence="1" type="ORF">AJ78_07666</name>
</gene>
<accession>A0A1J9PUQ2</accession>
<name>A0A1J9PUQ2_9EURO</name>
<dbReference type="OrthoDB" id="284357at2759"/>
<sequence>MVQFSEETKVNHLLYSRPTHSPQGYTYSEPRPQLFKYIHSDPTLTALKCTNNLDSGSSRPSHKFQQTQFMKREWGPSWF</sequence>
<dbReference type="VEuPathDB" id="FungiDB:AJ78_07666"/>
<evidence type="ECO:0000313" key="1">
    <source>
        <dbReference type="EMBL" id="OJD11595.1"/>
    </source>
</evidence>
<keyword evidence="2" id="KW-1185">Reference proteome</keyword>
<protein>
    <submittedName>
        <fullName evidence="1">Uncharacterized protein</fullName>
    </submittedName>
</protein>
<dbReference type="Proteomes" id="UP000182235">
    <property type="component" value="Unassembled WGS sequence"/>
</dbReference>
<evidence type="ECO:0000313" key="2">
    <source>
        <dbReference type="Proteomes" id="UP000182235"/>
    </source>
</evidence>
<organism evidence="1 2">
    <name type="scientific">Emergomyces pasteurianus Ep9510</name>
    <dbReference type="NCBI Taxonomy" id="1447872"/>
    <lineage>
        <taxon>Eukaryota</taxon>
        <taxon>Fungi</taxon>
        <taxon>Dikarya</taxon>
        <taxon>Ascomycota</taxon>
        <taxon>Pezizomycotina</taxon>
        <taxon>Eurotiomycetes</taxon>
        <taxon>Eurotiomycetidae</taxon>
        <taxon>Onygenales</taxon>
        <taxon>Ajellomycetaceae</taxon>
        <taxon>Emergomyces</taxon>
    </lineage>
</organism>
<proteinExistence type="predicted"/>
<comment type="caution">
    <text evidence="1">The sequence shown here is derived from an EMBL/GenBank/DDBJ whole genome shotgun (WGS) entry which is preliminary data.</text>
</comment>
<reference evidence="1 2" key="1">
    <citation type="submission" date="2015-07" db="EMBL/GenBank/DDBJ databases">
        <title>Emmonsia species relationships and genome sequence.</title>
        <authorList>
            <consortium name="The Broad Institute Genomics Platform"/>
            <person name="Cuomo C.A."/>
            <person name="Munoz J.F."/>
            <person name="Imamovic A."/>
            <person name="Priest M.E."/>
            <person name="Young S."/>
            <person name="Clay O.K."/>
            <person name="McEwen J.G."/>
        </authorList>
    </citation>
    <scope>NUCLEOTIDE SEQUENCE [LARGE SCALE GENOMIC DNA]</scope>
    <source>
        <strain evidence="1 2">UAMH 9510</strain>
    </source>
</reference>
<dbReference type="AlphaFoldDB" id="A0A1J9PUQ2"/>
<dbReference type="EMBL" id="LGRN01000525">
    <property type="protein sequence ID" value="OJD11595.1"/>
    <property type="molecule type" value="Genomic_DNA"/>
</dbReference>